<comment type="caution">
    <text evidence="9">The sequence shown here is derived from an EMBL/GenBank/DDBJ whole genome shotgun (WGS) entry which is preliminary data.</text>
</comment>
<dbReference type="Proteomes" id="UP000663860">
    <property type="component" value="Unassembled WGS sequence"/>
</dbReference>
<dbReference type="GO" id="GO:0003713">
    <property type="term" value="F:transcription coactivator activity"/>
    <property type="evidence" value="ECO:0007669"/>
    <property type="project" value="TreeGrafter"/>
</dbReference>
<dbReference type="InterPro" id="IPR036361">
    <property type="entry name" value="SAP_dom_sf"/>
</dbReference>
<evidence type="ECO:0000256" key="6">
    <source>
        <dbReference type="ARBA" id="ARBA00023242"/>
    </source>
</evidence>
<feature type="domain" description="SAP" evidence="8">
    <location>
        <begin position="473"/>
        <end position="507"/>
    </location>
</feature>
<keyword evidence="6" id="KW-0539">Nucleus</keyword>
<dbReference type="AlphaFoldDB" id="A0A814VAM1"/>
<evidence type="ECO:0000256" key="4">
    <source>
        <dbReference type="ARBA" id="ARBA00023054"/>
    </source>
</evidence>
<dbReference type="GO" id="GO:0005634">
    <property type="term" value="C:nucleus"/>
    <property type="evidence" value="ECO:0007669"/>
    <property type="project" value="UniProtKB-SubCell"/>
</dbReference>
<keyword evidence="3" id="KW-0805">Transcription regulation</keyword>
<dbReference type="PROSITE" id="PS51073">
    <property type="entry name" value="RPEL"/>
    <property type="match status" value="1"/>
</dbReference>
<dbReference type="InterPro" id="IPR004018">
    <property type="entry name" value="RPEL_repeat"/>
</dbReference>
<evidence type="ECO:0000313" key="9">
    <source>
        <dbReference type="EMBL" id="CAF1186478.1"/>
    </source>
</evidence>
<reference evidence="9" key="1">
    <citation type="submission" date="2021-02" db="EMBL/GenBank/DDBJ databases">
        <authorList>
            <person name="Nowell W R."/>
        </authorList>
    </citation>
    <scope>NUCLEOTIDE SEQUENCE</scope>
</reference>
<keyword evidence="2" id="KW-0677">Repeat</keyword>
<feature type="domain" description="SAP" evidence="8">
    <location>
        <begin position="519"/>
        <end position="553"/>
    </location>
</feature>
<accession>A0A814VAM1</accession>
<dbReference type="Gene3D" id="6.10.140.2040">
    <property type="match status" value="2"/>
</dbReference>
<evidence type="ECO:0000256" key="3">
    <source>
        <dbReference type="ARBA" id="ARBA00023015"/>
    </source>
</evidence>
<proteinExistence type="predicted"/>
<dbReference type="PROSITE" id="PS50800">
    <property type="entry name" value="SAP"/>
    <property type="match status" value="2"/>
</dbReference>
<dbReference type="InterPro" id="IPR003034">
    <property type="entry name" value="SAP_dom"/>
</dbReference>
<evidence type="ECO:0000256" key="1">
    <source>
        <dbReference type="ARBA" id="ARBA00004123"/>
    </source>
</evidence>
<evidence type="ECO:0000256" key="7">
    <source>
        <dbReference type="PROSITE-ProRule" id="PRU00401"/>
    </source>
</evidence>
<evidence type="ECO:0000259" key="8">
    <source>
        <dbReference type="PROSITE" id="PS50800"/>
    </source>
</evidence>
<protein>
    <recommendedName>
        <fullName evidence="8">SAP domain-containing protein</fullName>
    </recommendedName>
</protein>
<dbReference type="Gene3D" id="1.10.720.30">
    <property type="entry name" value="SAP domain"/>
    <property type="match status" value="2"/>
</dbReference>
<evidence type="ECO:0000256" key="2">
    <source>
        <dbReference type="ARBA" id="ARBA00022737"/>
    </source>
</evidence>
<dbReference type="GO" id="GO:0045944">
    <property type="term" value="P:positive regulation of transcription by RNA polymerase II"/>
    <property type="evidence" value="ECO:0007669"/>
    <property type="project" value="TreeGrafter"/>
</dbReference>
<dbReference type="SMART" id="SM00513">
    <property type="entry name" value="SAP"/>
    <property type="match status" value="2"/>
</dbReference>
<dbReference type="SUPFAM" id="SSF68906">
    <property type="entry name" value="SAP domain"/>
    <property type="match status" value="2"/>
</dbReference>
<keyword evidence="5" id="KW-0804">Transcription</keyword>
<organism evidence="9 10">
    <name type="scientific">Adineta steineri</name>
    <dbReference type="NCBI Taxonomy" id="433720"/>
    <lineage>
        <taxon>Eukaryota</taxon>
        <taxon>Metazoa</taxon>
        <taxon>Spiralia</taxon>
        <taxon>Gnathifera</taxon>
        <taxon>Rotifera</taxon>
        <taxon>Eurotatoria</taxon>
        <taxon>Bdelloidea</taxon>
        <taxon>Adinetida</taxon>
        <taxon>Adinetidae</taxon>
        <taxon>Adineta</taxon>
    </lineage>
</organism>
<dbReference type="InterPro" id="IPR043451">
    <property type="entry name" value="Myocardin-like"/>
</dbReference>
<comment type="subcellular location">
    <subcellularLocation>
        <location evidence="1">Nucleus</location>
    </subcellularLocation>
</comment>
<feature type="repeat" description="RPEL" evidence="7">
    <location>
        <begin position="301"/>
        <end position="326"/>
    </location>
</feature>
<gene>
    <name evidence="9" type="ORF">IZO911_LOCUS27777</name>
</gene>
<name>A0A814VAM1_9BILA</name>
<evidence type="ECO:0000256" key="5">
    <source>
        <dbReference type="ARBA" id="ARBA00023163"/>
    </source>
</evidence>
<dbReference type="Pfam" id="PF02037">
    <property type="entry name" value="SAP"/>
    <property type="match status" value="2"/>
</dbReference>
<dbReference type="EMBL" id="CAJNOE010000383">
    <property type="protein sequence ID" value="CAF1186478.1"/>
    <property type="molecule type" value="Genomic_DNA"/>
</dbReference>
<sequence>MIFNNHNNVNELAIIKEDNSFQQQINQQSLTQDLEQNRESLKRKLQIRRSFQQLVDVGIIPLSFYEQQKQTQDILKNKILSRPDRQLLIEHNILSDTIAAPAIQNTQRQLKRARLVDNLNDKLSVRPGILELVANNIFEIDSNLQQAIQDGHIQYPSVSRPLHKKTSSFSSTTTTTLKRPLNSISKSKSCLTFHEYKGPSQKAEVTKVPLQFEYSHYDVQLRQQQLFLELIHTNKTHTIENLFQQSFETMKLADLKNFLNYIALKRKLQIRRSFQQLVDVGIIPLSFYEQQKQLQMQKTQDTLKNKILSRPDRQLLIEHNILSDTIAAPAIQNTQRQLKRARLADNLNDKLSVRPGILELVANNIFEIDSNLQQAIQDGHIQYPSVSRPLHKKTSSFSSTTTIKRPLNSISKSKSCLTFHEYKGPSQKAEVTKVPLQFEYSHYDVQLRQQQLFLELIHTNKTHTIENLFQQSFETMKLADLKNVCRKLNISSTGTKIKLIEKLKNAQLKMSENLFQQSFETMKLADLKNVCRKLNISSTGTKIKLIEKLKNAQLKMSDTTNCLSQLSNTSLPTIKLLLSTSSLNGQQQQQQNSFDLENQFSLLAQSNNNSTNTQPKCNSVQKQILIQQHPNVSLTPESVAQFLVPSQTSCESINNNIILNQLDEYFDSTSSLPIDYMEISNIVDNNTDFTQFLNDQHHMFFDSFDLFSPSNSMI</sequence>
<dbReference type="Gene3D" id="6.10.150.10">
    <property type="match status" value="2"/>
</dbReference>
<dbReference type="PANTHER" id="PTHR22793:SF12">
    <property type="entry name" value="MYOCARDIN-RELATED TRANSCRIPTION FACTOR, ISOFORM H"/>
    <property type="match status" value="1"/>
</dbReference>
<dbReference type="SMART" id="SM00707">
    <property type="entry name" value="RPEL"/>
    <property type="match status" value="6"/>
</dbReference>
<evidence type="ECO:0000313" key="10">
    <source>
        <dbReference type="Proteomes" id="UP000663860"/>
    </source>
</evidence>
<dbReference type="PANTHER" id="PTHR22793">
    <property type="entry name" value="MYOCARDIN-RELATED TRANSCRIPTION FACTOR-RELATED"/>
    <property type="match status" value="1"/>
</dbReference>
<keyword evidence="4" id="KW-0175">Coiled coil</keyword>